<evidence type="ECO:0000313" key="3">
    <source>
        <dbReference type="Proteomes" id="UP001378592"/>
    </source>
</evidence>
<name>A0AAN9VS77_9ORTH</name>
<keyword evidence="3" id="KW-1185">Reference proteome</keyword>
<dbReference type="AlphaFoldDB" id="A0AAN9VS77"/>
<feature type="region of interest" description="Disordered" evidence="1">
    <location>
        <begin position="82"/>
        <end position="105"/>
    </location>
</feature>
<gene>
    <name evidence="2" type="ORF">R5R35_000867</name>
</gene>
<dbReference type="Proteomes" id="UP001378592">
    <property type="component" value="Unassembled WGS sequence"/>
</dbReference>
<feature type="compositionally biased region" description="Basic and acidic residues" evidence="1">
    <location>
        <begin position="93"/>
        <end position="105"/>
    </location>
</feature>
<comment type="caution">
    <text evidence="2">The sequence shown here is derived from an EMBL/GenBank/DDBJ whole genome shotgun (WGS) entry which is preliminary data.</text>
</comment>
<reference evidence="2 3" key="1">
    <citation type="submission" date="2024-03" db="EMBL/GenBank/DDBJ databases">
        <title>The genome assembly and annotation of the cricket Gryllus longicercus Weissman &amp; Gray.</title>
        <authorList>
            <person name="Szrajer S."/>
            <person name="Gray D."/>
            <person name="Ylla G."/>
        </authorList>
    </citation>
    <scope>NUCLEOTIDE SEQUENCE [LARGE SCALE GENOMIC DNA]</scope>
    <source>
        <strain evidence="2">DAG 2021-001</strain>
        <tissue evidence="2">Whole body minus gut</tissue>
    </source>
</reference>
<dbReference type="EMBL" id="JAZDUA010000077">
    <property type="protein sequence ID" value="KAK7869243.1"/>
    <property type="molecule type" value="Genomic_DNA"/>
</dbReference>
<evidence type="ECO:0000256" key="1">
    <source>
        <dbReference type="SAM" id="MobiDB-lite"/>
    </source>
</evidence>
<evidence type="ECO:0000313" key="2">
    <source>
        <dbReference type="EMBL" id="KAK7869243.1"/>
    </source>
</evidence>
<protein>
    <submittedName>
        <fullName evidence="2">Uncharacterized protein</fullName>
    </submittedName>
</protein>
<sequence length="105" mass="11111">MGPLEERHFPAASAARGAQEAEPTEALLAAFGERQPPVRRHSAIGLVRHDAPPPALSRRGASDLAPSVSLPDLRVLGELRAALAPPPPRPRPAHADADVESVERI</sequence>
<accession>A0AAN9VS77</accession>
<proteinExistence type="predicted"/>
<organism evidence="2 3">
    <name type="scientific">Gryllus longicercus</name>
    <dbReference type="NCBI Taxonomy" id="2509291"/>
    <lineage>
        <taxon>Eukaryota</taxon>
        <taxon>Metazoa</taxon>
        <taxon>Ecdysozoa</taxon>
        <taxon>Arthropoda</taxon>
        <taxon>Hexapoda</taxon>
        <taxon>Insecta</taxon>
        <taxon>Pterygota</taxon>
        <taxon>Neoptera</taxon>
        <taxon>Polyneoptera</taxon>
        <taxon>Orthoptera</taxon>
        <taxon>Ensifera</taxon>
        <taxon>Gryllidea</taxon>
        <taxon>Grylloidea</taxon>
        <taxon>Gryllidae</taxon>
        <taxon>Gryllinae</taxon>
        <taxon>Gryllus</taxon>
    </lineage>
</organism>
<feature type="compositionally biased region" description="Low complexity" evidence="1">
    <location>
        <begin position="11"/>
        <end position="21"/>
    </location>
</feature>
<feature type="region of interest" description="Disordered" evidence="1">
    <location>
        <begin position="1"/>
        <end position="23"/>
    </location>
</feature>